<dbReference type="GO" id="GO:0003700">
    <property type="term" value="F:DNA-binding transcription factor activity"/>
    <property type="evidence" value="ECO:0007669"/>
    <property type="project" value="TreeGrafter"/>
</dbReference>
<keyword evidence="1" id="KW-0805">Transcription regulation</keyword>
<dbReference type="STRING" id="2017.SAMN05444320_1069"/>
<dbReference type="PANTHER" id="PTHR30055">
    <property type="entry name" value="HTH-TYPE TRANSCRIPTIONAL REGULATOR RUTR"/>
    <property type="match status" value="1"/>
</dbReference>
<feature type="DNA-binding region" description="H-T-H motif" evidence="4">
    <location>
        <begin position="24"/>
        <end position="43"/>
    </location>
</feature>
<organism evidence="6 7">
    <name type="scientific">Streptoalloteichus hindustanus</name>
    <dbReference type="NCBI Taxonomy" id="2017"/>
    <lineage>
        <taxon>Bacteria</taxon>
        <taxon>Bacillati</taxon>
        <taxon>Actinomycetota</taxon>
        <taxon>Actinomycetes</taxon>
        <taxon>Pseudonocardiales</taxon>
        <taxon>Pseudonocardiaceae</taxon>
        <taxon>Streptoalloteichus</taxon>
    </lineage>
</organism>
<dbReference type="SUPFAM" id="SSF46689">
    <property type="entry name" value="Homeodomain-like"/>
    <property type="match status" value="1"/>
</dbReference>
<dbReference type="InterPro" id="IPR001647">
    <property type="entry name" value="HTH_TetR"/>
</dbReference>
<protein>
    <submittedName>
        <fullName evidence="6">Transcriptional regulator, TetR family</fullName>
    </submittedName>
</protein>
<dbReference type="InterPro" id="IPR009057">
    <property type="entry name" value="Homeodomain-like_sf"/>
</dbReference>
<dbReference type="PROSITE" id="PS50977">
    <property type="entry name" value="HTH_TETR_2"/>
    <property type="match status" value="1"/>
</dbReference>
<dbReference type="GO" id="GO:0000976">
    <property type="term" value="F:transcription cis-regulatory region binding"/>
    <property type="evidence" value="ECO:0007669"/>
    <property type="project" value="TreeGrafter"/>
</dbReference>
<dbReference type="PRINTS" id="PR00455">
    <property type="entry name" value="HTHTETR"/>
</dbReference>
<dbReference type="EMBL" id="FQVN01000006">
    <property type="protein sequence ID" value="SHF99935.1"/>
    <property type="molecule type" value="Genomic_DNA"/>
</dbReference>
<evidence type="ECO:0000313" key="7">
    <source>
        <dbReference type="Proteomes" id="UP000184501"/>
    </source>
</evidence>
<evidence type="ECO:0000259" key="5">
    <source>
        <dbReference type="PROSITE" id="PS50977"/>
    </source>
</evidence>
<gene>
    <name evidence="6" type="ORF">SAMN05444320_1069</name>
</gene>
<evidence type="ECO:0000256" key="1">
    <source>
        <dbReference type="ARBA" id="ARBA00023015"/>
    </source>
</evidence>
<keyword evidence="3" id="KW-0804">Transcription</keyword>
<dbReference type="InterPro" id="IPR050109">
    <property type="entry name" value="HTH-type_TetR-like_transc_reg"/>
</dbReference>
<reference evidence="6 7" key="1">
    <citation type="submission" date="2016-11" db="EMBL/GenBank/DDBJ databases">
        <authorList>
            <person name="Jaros S."/>
            <person name="Januszkiewicz K."/>
            <person name="Wedrychowicz H."/>
        </authorList>
    </citation>
    <scope>NUCLEOTIDE SEQUENCE [LARGE SCALE GENOMIC DNA]</scope>
    <source>
        <strain evidence="6 7">DSM 44523</strain>
    </source>
</reference>
<dbReference type="AlphaFoldDB" id="A0A1M5G865"/>
<feature type="domain" description="HTH tetR-type" evidence="5">
    <location>
        <begin position="1"/>
        <end position="61"/>
    </location>
</feature>
<accession>A0A1M5G865</accession>
<evidence type="ECO:0000256" key="3">
    <source>
        <dbReference type="ARBA" id="ARBA00023163"/>
    </source>
</evidence>
<evidence type="ECO:0000313" key="6">
    <source>
        <dbReference type="EMBL" id="SHF99935.1"/>
    </source>
</evidence>
<proteinExistence type="predicted"/>
<name>A0A1M5G865_STRHI</name>
<dbReference type="Proteomes" id="UP000184501">
    <property type="component" value="Unassembled WGS sequence"/>
</dbReference>
<sequence length="192" mass="20326">MHSDDQILDAARDLLVAHGAAAATTGAISERSGAPVGSIYHHFGSRTALLARLWTRTVQRFQEDLLSATAAAPPGIPRAVAAAASSVDFALTRPADARLLLLARRDDLLGSDEVPPGTKATLATLNTPVTALISQLATEIYGSSSPDHLELVTLAVVDLPYAVIRRHLLADNLTPAHQTLVTTTTRTLLRSR</sequence>
<evidence type="ECO:0000256" key="4">
    <source>
        <dbReference type="PROSITE-ProRule" id="PRU00335"/>
    </source>
</evidence>
<dbReference type="Gene3D" id="1.10.357.10">
    <property type="entry name" value="Tetracycline Repressor, domain 2"/>
    <property type="match status" value="1"/>
</dbReference>
<keyword evidence="2 4" id="KW-0238">DNA-binding</keyword>
<dbReference type="PANTHER" id="PTHR30055:SF234">
    <property type="entry name" value="HTH-TYPE TRANSCRIPTIONAL REGULATOR BETI"/>
    <property type="match status" value="1"/>
</dbReference>
<evidence type="ECO:0000256" key="2">
    <source>
        <dbReference type="ARBA" id="ARBA00023125"/>
    </source>
</evidence>
<dbReference type="Pfam" id="PF00440">
    <property type="entry name" value="TetR_N"/>
    <property type="match status" value="1"/>
</dbReference>
<keyword evidence="7" id="KW-1185">Reference proteome</keyword>